<dbReference type="Proteomes" id="UP000024635">
    <property type="component" value="Unassembled WGS sequence"/>
</dbReference>
<organism evidence="7 8">
    <name type="scientific">Ancylostoma ceylanicum</name>
    <dbReference type="NCBI Taxonomy" id="53326"/>
    <lineage>
        <taxon>Eukaryota</taxon>
        <taxon>Metazoa</taxon>
        <taxon>Ecdysozoa</taxon>
        <taxon>Nematoda</taxon>
        <taxon>Chromadorea</taxon>
        <taxon>Rhabditida</taxon>
        <taxon>Rhabditina</taxon>
        <taxon>Rhabditomorpha</taxon>
        <taxon>Strongyloidea</taxon>
        <taxon>Ancylostomatidae</taxon>
        <taxon>Ancylostomatinae</taxon>
        <taxon>Ancylostoma</taxon>
    </lineage>
</organism>
<feature type="transmembrane region" description="Helical" evidence="5">
    <location>
        <begin position="7"/>
        <end position="26"/>
    </location>
</feature>
<evidence type="ECO:0000256" key="1">
    <source>
        <dbReference type="ARBA" id="ARBA00004141"/>
    </source>
</evidence>
<keyword evidence="8" id="KW-1185">Reference proteome</keyword>
<evidence type="ECO:0000256" key="5">
    <source>
        <dbReference type="SAM" id="Phobius"/>
    </source>
</evidence>
<dbReference type="InterPro" id="IPR036259">
    <property type="entry name" value="MFS_trans_sf"/>
</dbReference>
<sequence length="131" mass="14532">MNRYGRRIVVASSHLAAAVIFFGLIFSPEDAGVRTALWALGKFAISCSFMSIYVYASEIFPTNIRNLSIGFCEMMSRVGGILAPYVVVLVSLTLRQNTPLQKKNTCCYRISGPPCRFSTTLKIHDNIQNFG</sequence>
<gene>
    <name evidence="7" type="primary">Acey_s0070.g429</name>
    <name evidence="7" type="ORF">Y032_0070g429</name>
</gene>
<evidence type="ECO:0000313" key="8">
    <source>
        <dbReference type="Proteomes" id="UP000024635"/>
    </source>
</evidence>
<comment type="caution">
    <text evidence="7">The sequence shown here is derived from an EMBL/GenBank/DDBJ whole genome shotgun (WGS) entry which is preliminary data.</text>
</comment>
<protein>
    <recommendedName>
        <fullName evidence="6">Major facilitator superfamily (MFS) profile domain-containing protein</fullName>
    </recommendedName>
</protein>
<keyword evidence="4 5" id="KW-0472">Membrane</keyword>
<feature type="transmembrane region" description="Helical" evidence="5">
    <location>
        <begin position="38"/>
        <end position="56"/>
    </location>
</feature>
<proteinExistence type="predicted"/>
<keyword evidence="3 5" id="KW-1133">Transmembrane helix</keyword>
<evidence type="ECO:0000259" key="6">
    <source>
        <dbReference type="PROSITE" id="PS50850"/>
    </source>
</evidence>
<evidence type="ECO:0000256" key="4">
    <source>
        <dbReference type="ARBA" id="ARBA00023136"/>
    </source>
</evidence>
<evidence type="ECO:0000256" key="3">
    <source>
        <dbReference type="ARBA" id="ARBA00022989"/>
    </source>
</evidence>
<dbReference type="PANTHER" id="PTHR24064">
    <property type="entry name" value="SOLUTE CARRIER FAMILY 22 MEMBER"/>
    <property type="match status" value="1"/>
</dbReference>
<dbReference type="OrthoDB" id="5296287at2759"/>
<dbReference type="EMBL" id="JARK01001406">
    <property type="protein sequence ID" value="EYC07430.1"/>
    <property type="molecule type" value="Genomic_DNA"/>
</dbReference>
<dbReference type="Gene3D" id="1.20.1250.20">
    <property type="entry name" value="MFS general substrate transporter like domains"/>
    <property type="match status" value="1"/>
</dbReference>
<evidence type="ECO:0000256" key="2">
    <source>
        <dbReference type="ARBA" id="ARBA00022692"/>
    </source>
</evidence>
<evidence type="ECO:0000313" key="7">
    <source>
        <dbReference type="EMBL" id="EYC07430.1"/>
    </source>
</evidence>
<dbReference type="SUPFAM" id="SSF103473">
    <property type="entry name" value="MFS general substrate transporter"/>
    <property type="match status" value="1"/>
</dbReference>
<comment type="subcellular location">
    <subcellularLocation>
        <location evidence="1">Membrane</location>
        <topology evidence="1">Multi-pass membrane protein</topology>
    </subcellularLocation>
</comment>
<dbReference type="GO" id="GO:0022857">
    <property type="term" value="F:transmembrane transporter activity"/>
    <property type="evidence" value="ECO:0007669"/>
    <property type="project" value="InterPro"/>
</dbReference>
<reference evidence="8" key="1">
    <citation type="journal article" date="2015" name="Nat. Genet.">
        <title>The genome and transcriptome of the zoonotic hookworm Ancylostoma ceylanicum identify infection-specific gene families.</title>
        <authorList>
            <person name="Schwarz E.M."/>
            <person name="Hu Y."/>
            <person name="Antoshechkin I."/>
            <person name="Miller M.M."/>
            <person name="Sternberg P.W."/>
            <person name="Aroian R.V."/>
        </authorList>
    </citation>
    <scope>NUCLEOTIDE SEQUENCE</scope>
    <source>
        <strain evidence="8">HY135</strain>
    </source>
</reference>
<name>A0A016TX96_9BILA</name>
<dbReference type="InterPro" id="IPR020846">
    <property type="entry name" value="MFS_dom"/>
</dbReference>
<accession>A0A016TX96</accession>
<dbReference type="GO" id="GO:0016020">
    <property type="term" value="C:membrane"/>
    <property type="evidence" value="ECO:0007669"/>
    <property type="project" value="UniProtKB-SubCell"/>
</dbReference>
<dbReference type="PROSITE" id="PS50850">
    <property type="entry name" value="MFS"/>
    <property type="match status" value="1"/>
</dbReference>
<keyword evidence="2 5" id="KW-0812">Transmembrane</keyword>
<feature type="transmembrane region" description="Helical" evidence="5">
    <location>
        <begin position="77"/>
        <end position="94"/>
    </location>
</feature>
<dbReference type="AlphaFoldDB" id="A0A016TX96"/>
<feature type="domain" description="Major facilitator superfamily (MFS) profile" evidence="6">
    <location>
        <begin position="1"/>
        <end position="131"/>
    </location>
</feature>